<evidence type="ECO:0000256" key="6">
    <source>
        <dbReference type="SAM" id="Phobius"/>
    </source>
</evidence>
<comment type="caution">
    <text evidence="9">The sequence shown here is derived from an EMBL/GenBank/DDBJ whole genome shotgun (WGS) entry which is preliminary data.</text>
</comment>
<dbReference type="Proteomes" id="UP001596472">
    <property type="component" value="Unassembled WGS sequence"/>
</dbReference>
<dbReference type="PANTHER" id="PTHR42829:SF2">
    <property type="entry name" value="NADH-UBIQUINONE OXIDOREDUCTASE CHAIN 5"/>
    <property type="match status" value="1"/>
</dbReference>
<feature type="transmembrane region" description="Helical" evidence="6">
    <location>
        <begin position="246"/>
        <end position="264"/>
    </location>
</feature>
<dbReference type="InterPro" id="IPR001750">
    <property type="entry name" value="ND/Mrp_TM"/>
</dbReference>
<feature type="transmembrane region" description="Helical" evidence="6">
    <location>
        <begin position="339"/>
        <end position="356"/>
    </location>
</feature>
<gene>
    <name evidence="9" type="primary">nuoL</name>
    <name evidence="9" type="ORF">ACFQY0_03205</name>
</gene>
<evidence type="ECO:0000256" key="4">
    <source>
        <dbReference type="ARBA" id="ARBA00023136"/>
    </source>
</evidence>
<feature type="transmembrane region" description="Helical" evidence="6">
    <location>
        <begin position="307"/>
        <end position="327"/>
    </location>
</feature>
<feature type="transmembrane region" description="Helical" evidence="6">
    <location>
        <begin position="276"/>
        <end position="295"/>
    </location>
</feature>
<dbReference type="RefSeq" id="WP_379709018.1">
    <property type="nucleotide sequence ID" value="NZ_JBHTBS010000001.1"/>
</dbReference>
<evidence type="ECO:0000256" key="5">
    <source>
        <dbReference type="RuleBase" id="RU000320"/>
    </source>
</evidence>
<protein>
    <submittedName>
        <fullName evidence="9">NADH-quinone oxidoreductase subunit L</fullName>
    </submittedName>
</protein>
<feature type="domain" description="NADH-Ubiquinone oxidoreductase (complex I) chain 5 N-terminal" evidence="8">
    <location>
        <begin position="60"/>
        <end position="110"/>
    </location>
</feature>
<evidence type="ECO:0000256" key="2">
    <source>
        <dbReference type="ARBA" id="ARBA00022692"/>
    </source>
</evidence>
<dbReference type="PANTHER" id="PTHR42829">
    <property type="entry name" value="NADH-UBIQUINONE OXIDOREDUCTASE CHAIN 5"/>
    <property type="match status" value="1"/>
</dbReference>
<accession>A0ABW2L4W2</accession>
<dbReference type="InterPro" id="IPR018393">
    <property type="entry name" value="NADHpl_OxRdtase_5_subgr"/>
</dbReference>
<dbReference type="InterPro" id="IPR003945">
    <property type="entry name" value="NU5C-like"/>
</dbReference>
<evidence type="ECO:0000313" key="9">
    <source>
        <dbReference type="EMBL" id="MFC7336171.1"/>
    </source>
</evidence>
<dbReference type="NCBIfam" id="TIGR01974">
    <property type="entry name" value="NDH_I_L"/>
    <property type="match status" value="1"/>
</dbReference>
<feature type="transmembrane region" description="Helical" evidence="6">
    <location>
        <begin position="377"/>
        <end position="397"/>
    </location>
</feature>
<feature type="transmembrane region" description="Helical" evidence="6">
    <location>
        <begin position="593"/>
        <end position="612"/>
    </location>
</feature>
<dbReference type="NCBIfam" id="NF005141">
    <property type="entry name" value="PRK06590.1"/>
    <property type="match status" value="1"/>
</dbReference>
<dbReference type="PRINTS" id="PR01435">
    <property type="entry name" value="NPOXDRDTASE5"/>
</dbReference>
<comment type="subcellular location">
    <subcellularLocation>
        <location evidence="1">Endomembrane system</location>
        <topology evidence="1">Multi-pass membrane protein</topology>
    </subcellularLocation>
    <subcellularLocation>
        <location evidence="5">Membrane</location>
        <topology evidence="5">Multi-pass membrane protein</topology>
    </subcellularLocation>
</comment>
<dbReference type="Gene3D" id="1.20.5.2700">
    <property type="match status" value="1"/>
</dbReference>
<evidence type="ECO:0000259" key="8">
    <source>
        <dbReference type="Pfam" id="PF00662"/>
    </source>
</evidence>
<dbReference type="PRINTS" id="PR01434">
    <property type="entry name" value="NADHDHGNASE5"/>
</dbReference>
<evidence type="ECO:0000256" key="1">
    <source>
        <dbReference type="ARBA" id="ARBA00004127"/>
    </source>
</evidence>
<dbReference type="InterPro" id="IPR001516">
    <property type="entry name" value="Proton_antipo_N"/>
</dbReference>
<feature type="transmembrane region" description="Helical" evidence="6">
    <location>
        <begin position="498"/>
        <end position="517"/>
    </location>
</feature>
<evidence type="ECO:0000256" key="3">
    <source>
        <dbReference type="ARBA" id="ARBA00022989"/>
    </source>
</evidence>
<reference evidence="10" key="1">
    <citation type="journal article" date="2019" name="Int. J. Syst. Evol. Microbiol.">
        <title>The Global Catalogue of Microorganisms (GCM) 10K type strain sequencing project: providing services to taxonomists for standard genome sequencing and annotation.</title>
        <authorList>
            <consortium name="The Broad Institute Genomics Platform"/>
            <consortium name="The Broad Institute Genome Sequencing Center for Infectious Disease"/>
            <person name="Wu L."/>
            <person name="Ma J."/>
        </authorList>
    </citation>
    <scope>NUCLEOTIDE SEQUENCE [LARGE SCALE GENOMIC DNA]</scope>
    <source>
        <strain evidence="10">CGMCC 4.1467</strain>
    </source>
</reference>
<evidence type="ECO:0000259" key="7">
    <source>
        <dbReference type="Pfam" id="PF00361"/>
    </source>
</evidence>
<feature type="transmembrane region" description="Helical" evidence="6">
    <location>
        <begin position="202"/>
        <end position="225"/>
    </location>
</feature>
<sequence>MTNLAWLLLLLPLIAAVANQLYLKRNAFIASMVSTGSAVVTFGIAVILLGSDAAPNPFHWITIGDFNVDISMKLDQLSKGMMIVVTGVGMLVHIFSLAYMADDSAKARYFTGLSLFMFSMTGIVLSGNFIMTFIFWELVGLSSYLLIGHWYQKDSAADAAKKAFLVNRIGDFGFMVGILLLFGLTGTFVFDEMGAGLAAFTAANPAIVGTLLGTAILCVFCGAVGKSAQMPLHVWLPDAMEGPTPVSALIHAATMVAAGVYMLARVQLSLGEAAFAGFAGETIAWLGAITALGAALMATQQDDIKRILAYSTLSQLGYMVMAVGLLGANAGMFHLFTHAWFKALLFLGSGAVIFACHHEQNIWKMGGLLRKMPITGFTFLIGLLALIAFPGTSGFFSKEGILHAADHYGHIEGNSMVFFWIAVVVAVLTPFYMTRAFVIAFLGKPRGKDSDHAHEVGPLMFVPLVLLAGLALFAGWPFLNKISPDLPEHAGHLQFNGLFWISLGAMIIGVGAAIVLYRGKEKDPVSIPLFRNRFYIDTFYEKGLVRYLQDGLAAIIHFLDELLINGILVGGSSRLAESFGNVFRRVQSGNLQGYAFAFGIGVIAVIYFTAFWR</sequence>
<dbReference type="Pfam" id="PF00361">
    <property type="entry name" value="Proton_antipo_M"/>
    <property type="match status" value="1"/>
</dbReference>
<keyword evidence="10" id="KW-1185">Reference proteome</keyword>
<feature type="domain" description="NADH:quinone oxidoreductase/Mrp antiporter transmembrane" evidence="7">
    <location>
        <begin position="126"/>
        <end position="412"/>
    </location>
</feature>
<feature type="transmembrane region" description="Helical" evidence="6">
    <location>
        <begin position="417"/>
        <end position="438"/>
    </location>
</feature>
<feature type="transmembrane region" description="Helical" evidence="6">
    <location>
        <begin position="81"/>
        <end position="101"/>
    </location>
</feature>
<feature type="transmembrane region" description="Helical" evidence="6">
    <location>
        <begin position="113"/>
        <end position="136"/>
    </location>
</feature>
<feature type="transmembrane region" description="Helical" evidence="6">
    <location>
        <begin position="172"/>
        <end position="190"/>
    </location>
</feature>
<proteinExistence type="predicted"/>
<dbReference type="EMBL" id="JBHTBS010000001">
    <property type="protein sequence ID" value="MFC7336171.1"/>
    <property type="molecule type" value="Genomic_DNA"/>
</dbReference>
<organism evidence="9 10">
    <name type="scientific">Haloferula chungangensis</name>
    <dbReference type="NCBI Taxonomy" id="1048331"/>
    <lineage>
        <taxon>Bacteria</taxon>
        <taxon>Pseudomonadati</taxon>
        <taxon>Verrucomicrobiota</taxon>
        <taxon>Verrucomicrobiia</taxon>
        <taxon>Verrucomicrobiales</taxon>
        <taxon>Verrucomicrobiaceae</taxon>
        <taxon>Haloferula</taxon>
    </lineage>
</organism>
<feature type="transmembrane region" description="Helical" evidence="6">
    <location>
        <begin position="459"/>
        <end position="478"/>
    </location>
</feature>
<dbReference type="Pfam" id="PF00662">
    <property type="entry name" value="Proton_antipo_N"/>
    <property type="match status" value="1"/>
</dbReference>
<feature type="transmembrane region" description="Helical" evidence="6">
    <location>
        <begin position="28"/>
        <end position="49"/>
    </location>
</feature>
<keyword evidence="2 5" id="KW-0812">Transmembrane</keyword>
<evidence type="ECO:0000313" key="10">
    <source>
        <dbReference type="Proteomes" id="UP001596472"/>
    </source>
</evidence>
<keyword evidence="4 6" id="KW-0472">Membrane</keyword>
<name>A0ABW2L4W2_9BACT</name>
<keyword evidence="3 6" id="KW-1133">Transmembrane helix</keyword>